<keyword evidence="3" id="KW-1185">Reference proteome</keyword>
<dbReference type="EMBL" id="MU827310">
    <property type="protein sequence ID" value="KAJ7360393.1"/>
    <property type="molecule type" value="Genomic_DNA"/>
</dbReference>
<accession>A0A9W9YNW6</accession>
<dbReference type="Proteomes" id="UP001163046">
    <property type="component" value="Unassembled WGS sequence"/>
</dbReference>
<comment type="caution">
    <text evidence="2">The sequence shown here is derived from an EMBL/GenBank/DDBJ whole genome shotgun (WGS) entry which is preliminary data.</text>
</comment>
<protein>
    <submittedName>
        <fullName evidence="2">Uncharacterized protein</fullName>
    </submittedName>
</protein>
<reference evidence="2" key="1">
    <citation type="submission" date="2023-01" db="EMBL/GenBank/DDBJ databases">
        <title>Genome assembly of the deep-sea coral Lophelia pertusa.</title>
        <authorList>
            <person name="Herrera S."/>
            <person name="Cordes E."/>
        </authorList>
    </citation>
    <scope>NUCLEOTIDE SEQUENCE</scope>
    <source>
        <strain evidence="2">USNM1676648</strain>
        <tissue evidence="2">Polyp</tissue>
    </source>
</reference>
<dbReference type="AlphaFoldDB" id="A0A9W9YNW6"/>
<sequence length="228" mass="25379">MADENSTSSYGAVGCTQPINEDDEQQARVRSVDSFYEDQSGGHSEDQRTFVGTDAEKTQLHEKRKEEQEEKSSEELSHSPGSAQNHQHNNNGNTSAEKLQRPSRVSFSNEQPTNQINGAVTPVGGRHVSFIEKANQNEPSDANVAYDNRGCSDMQSSSDSLSRVRAITNCSVHYHTHSEGEECNESELSVALSYRRSSQTRRRRRNTKRATLVSDSFVNECICCCTII</sequence>
<feature type="compositionally biased region" description="Polar residues" evidence="1">
    <location>
        <begin position="1"/>
        <end position="10"/>
    </location>
</feature>
<gene>
    <name evidence="2" type="ORF">OS493_017026</name>
</gene>
<name>A0A9W9YNW6_9CNID</name>
<feature type="region of interest" description="Disordered" evidence="1">
    <location>
        <begin position="1"/>
        <end position="122"/>
    </location>
</feature>
<proteinExistence type="predicted"/>
<evidence type="ECO:0000313" key="2">
    <source>
        <dbReference type="EMBL" id="KAJ7360393.1"/>
    </source>
</evidence>
<feature type="compositionally biased region" description="Polar residues" evidence="1">
    <location>
        <begin position="80"/>
        <end position="118"/>
    </location>
</feature>
<feature type="compositionally biased region" description="Basic and acidic residues" evidence="1">
    <location>
        <begin position="43"/>
        <end position="77"/>
    </location>
</feature>
<evidence type="ECO:0000256" key="1">
    <source>
        <dbReference type="SAM" id="MobiDB-lite"/>
    </source>
</evidence>
<organism evidence="2 3">
    <name type="scientific">Desmophyllum pertusum</name>
    <dbReference type="NCBI Taxonomy" id="174260"/>
    <lineage>
        <taxon>Eukaryota</taxon>
        <taxon>Metazoa</taxon>
        <taxon>Cnidaria</taxon>
        <taxon>Anthozoa</taxon>
        <taxon>Hexacorallia</taxon>
        <taxon>Scleractinia</taxon>
        <taxon>Caryophylliina</taxon>
        <taxon>Caryophylliidae</taxon>
        <taxon>Desmophyllum</taxon>
    </lineage>
</organism>
<dbReference type="OrthoDB" id="5965140at2759"/>
<evidence type="ECO:0000313" key="3">
    <source>
        <dbReference type="Proteomes" id="UP001163046"/>
    </source>
</evidence>